<dbReference type="SUPFAM" id="SSF50090">
    <property type="entry name" value="Electron transport accessory proteins"/>
    <property type="match status" value="1"/>
</dbReference>
<dbReference type="Pfam" id="PF06442">
    <property type="entry name" value="DHFR_2"/>
    <property type="match status" value="1"/>
</dbReference>
<feature type="region of interest" description="Disordered" evidence="1">
    <location>
        <begin position="87"/>
        <end position="129"/>
    </location>
</feature>
<dbReference type="InterPro" id="IPR003615">
    <property type="entry name" value="HNH_nuc"/>
</dbReference>
<accession>A0AAN2A2B4</accession>
<comment type="caution">
    <text evidence="2">The sequence shown here is derived from an EMBL/GenBank/DDBJ whole genome shotgun (WGS) entry which is preliminary data.</text>
</comment>
<reference evidence="2 3" key="1">
    <citation type="submission" date="2020-06" db="EMBL/GenBank/DDBJ databases">
        <authorList>
            <person name="De Coninck B."/>
            <person name="Ibrahim H."/>
        </authorList>
    </citation>
    <scope>NUCLEOTIDE SEQUENCE [LARGE SCALE GENOMIC DNA]</scope>
    <source>
        <strain evidence="2">Ag_rhizogenes_K599</strain>
    </source>
</reference>
<dbReference type="InterPro" id="IPR008990">
    <property type="entry name" value="Elect_transpt_acc-like_dom_sf"/>
</dbReference>
<organism evidence="2 3">
    <name type="scientific">Rhizobium rhizogenes</name>
    <name type="common">Agrobacterium rhizogenes</name>
    <dbReference type="NCBI Taxonomy" id="359"/>
    <lineage>
        <taxon>Bacteria</taxon>
        <taxon>Pseudomonadati</taxon>
        <taxon>Pseudomonadota</taxon>
        <taxon>Alphaproteobacteria</taxon>
        <taxon>Hyphomicrobiales</taxon>
        <taxon>Rhizobiaceae</taxon>
        <taxon>Rhizobium/Agrobacterium group</taxon>
        <taxon>Rhizobium</taxon>
    </lineage>
</organism>
<dbReference type="InterPro" id="IPR023408">
    <property type="entry name" value="MscS_beta-dom_sf"/>
</dbReference>
<proteinExistence type="predicted"/>
<dbReference type="GO" id="GO:0009410">
    <property type="term" value="P:response to xenobiotic stimulus"/>
    <property type="evidence" value="ECO:0007669"/>
    <property type="project" value="InterPro"/>
</dbReference>
<dbReference type="Gene3D" id="2.30.30.60">
    <property type="match status" value="1"/>
</dbReference>
<feature type="compositionally biased region" description="Basic and acidic residues" evidence="1">
    <location>
        <begin position="111"/>
        <end position="121"/>
    </location>
</feature>
<dbReference type="EMBL" id="CAICSX020000001">
    <property type="protein sequence ID" value="CAD0211231.1"/>
    <property type="molecule type" value="Genomic_DNA"/>
</dbReference>
<gene>
    <name evidence="2" type="ORF">AGRHK599_LOCUS1257</name>
</gene>
<dbReference type="Proteomes" id="UP000528185">
    <property type="component" value="Unassembled WGS sequence"/>
</dbReference>
<dbReference type="CDD" id="cd00085">
    <property type="entry name" value="HNHc"/>
    <property type="match status" value="1"/>
</dbReference>
<evidence type="ECO:0000256" key="1">
    <source>
        <dbReference type="SAM" id="MobiDB-lite"/>
    </source>
</evidence>
<evidence type="ECO:0008006" key="4">
    <source>
        <dbReference type="Google" id="ProtNLM"/>
    </source>
</evidence>
<dbReference type="Gene3D" id="1.10.30.50">
    <property type="match status" value="1"/>
</dbReference>
<name>A0AAN2A2B4_RHIRH</name>
<dbReference type="GO" id="GO:0004146">
    <property type="term" value="F:dihydrofolate reductase activity"/>
    <property type="evidence" value="ECO:0007669"/>
    <property type="project" value="InterPro"/>
</dbReference>
<dbReference type="AlphaFoldDB" id="A0AAN2A2B4"/>
<evidence type="ECO:0000313" key="2">
    <source>
        <dbReference type="EMBL" id="CAD0211231.1"/>
    </source>
</evidence>
<protein>
    <recommendedName>
        <fullName evidence="4">HNH endonuclease</fullName>
    </recommendedName>
</protein>
<sequence length="200" mass="22536">MARTVDEWVGKTDDARVPPRVRQRVFDRHNGICHLTGRKIQPGEKWELEHIHALILGGQHRESNLAPALYAPHKVKTATEMKVKAKTDAVRKKHLGITRPKQTIKSAPFPKSEKASQRDPNKGLPPLPRNNLYEAKTAWAFADGDLVRKKSGSWWEGRVVGTYSTEQTPRGYAVQLDKAFGPVQIYPESALESALQSEER</sequence>
<evidence type="ECO:0000313" key="3">
    <source>
        <dbReference type="Proteomes" id="UP000528185"/>
    </source>
</evidence>
<dbReference type="InterPro" id="IPR009159">
    <property type="entry name" value="Dhfr_type_II"/>
</dbReference>